<accession>A0A0A9ADM2</accession>
<proteinExistence type="predicted"/>
<dbReference type="EMBL" id="GBRH01248161">
    <property type="protein sequence ID" value="JAD49734.1"/>
    <property type="molecule type" value="Transcribed_RNA"/>
</dbReference>
<organism evidence="1">
    <name type="scientific">Arundo donax</name>
    <name type="common">Giant reed</name>
    <name type="synonym">Donax arundinaceus</name>
    <dbReference type="NCBI Taxonomy" id="35708"/>
    <lineage>
        <taxon>Eukaryota</taxon>
        <taxon>Viridiplantae</taxon>
        <taxon>Streptophyta</taxon>
        <taxon>Embryophyta</taxon>
        <taxon>Tracheophyta</taxon>
        <taxon>Spermatophyta</taxon>
        <taxon>Magnoliopsida</taxon>
        <taxon>Liliopsida</taxon>
        <taxon>Poales</taxon>
        <taxon>Poaceae</taxon>
        <taxon>PACMAD clade</taxon>
        <taxon>Arundinoideae</taxon>
        <taxon>Arundineae</taxon>
        <taxon>Arundo</taxon>
    </lineage>
</organism>
<name>A0A0A9ADM2_ARUDO</name>
<evidence type="ECO:0000313" key="1">
    <source>
        <dbReference type="EMBL" id="JAD49734.1"/>
    </source>
</evidence>
<protein>
    <submittedName>
        <fullName evidence="1">Uncharacterized protein</fullName>
    </submittedName>
</protein>
<dbReference type="AlphaFoldDB" id="A0A0A9ADM2"/>
<sequence>MFTCFSAAIAFFLSCMLDF</sequence>
<reference evidence="1" key="1">
    <citation type="submission" date="2014-09" db="EMBL/GenBank/DDBJ databases">
        <authorList>
            <person name="Magalhaes I.L.F."/>
            <person name="Oliveira U."/>
            <person name="Santos F.R."/>
            <person name="Vidigal T.H.D.A."/>
            <person name="Brescovit A.D."/>
            <person name="Santos A.J."/>
        </authorList>
    </citation>
    <scope>NUCLEOTIDE SEQUENCE</scope>
    <source>
        <tissue evidence="1">Shoot tissue taken approximately 20 cm above the soil surface</tissue>
    </source>
</reference>
<reference evidence="1" key="2">
    <citation type="journal article" date="2015" name="Data Brief">
        <title>Shoot transcriptome of the giant reed, Arundo donax.</title>
        <authorList>
            <person name="Barrero R.A."/>
            <person name="Guerrero F.D."/>
            <person name="Moolhuijzen P."/>
            <person name="Goolsby J.A."/>
            <person name="Tidwell J."/>
            <person name="Bellgard S.E."/>
            <person name="Bellgard M.I."/>
        </authorList>
    </citation>
    <scope>NUCLEOTIDE SEQUENCE</scope>
    <source>
        <tissue evidence="1">Shoot tissue taken approximately 20 cm above the soil surface</tissue>
    </source>
</reference>